<name>A0AAU7FIQ3_9BACI</name>
<organism evidence="5">
    <name type="scientific">Bacillus sp. BS1807G30</name>
    <dbReference type="NCBI Taxonomy" id="3153756"/>
    <lineage>
        <taxon>Bacteria</taxon>
        <taxon>Bacillati</taxon>
        <taxon>Bacillota</taxon>
        <taxon>Bacilli</taxon>
        <taxon>Bacillales</taxon>
        <taxon>Bacillaceae</taxon>
        <taxon>Bacillus</taxon>
    </lineage>
</organism>
<evidence type="ECO:0000256" key="1">
    <source>
        <dbReference type="ARBA" id="ARBA00006739"/>
    </source>
</evidence>
<keyword evidence="2 5" id="KW-0328">Glycosyltransferase</keyword>
<gene>
    <name evidence="5" type="ORF">ABG082_15850</name>
</gene>
<reference evidence="5" key="1">
    <citation type="submission" date="2024-05" db="EMBL/GenBank/DDBJ databases">
        <authorList>
            <person name="Liu Z."/>
        </authorList>
    </citation>
    <scope>NUCLEOTIDE SEQUENCE</scope>
    <source>
        <strain evidence="5">BS1807G30</strain>
    </source>
</reference>
<evidence type="ECO:0000313" key="5">
    <source>
        <dbReference type="EMBL" id="XBM03586.1"/>
    </source>
</evidence>
<dbReference type="SUPFAM" id="SSF53448">
    <property type="entry name" value="Nucleotide-diphospho-sugar transferases"/>
    <property type="match status" value="1"/>
</dbReference>
<dbReference type="InterPro" id="IPR001173">
    <property type="entry name" value="Glyco_trans_2-like"/>
</dbReference>
<protein>
    <submittedName>
        <fullName evidence="5">Glycosyltransferase</fullName>
        <ecNumber evidence="5">2.4.-.-</ecNumber>
    </submittedName>
</protein>
<feature type="domain" description="Glycosyltransferase 2-like" evidence="4">
    <location>
        <begin position="7"/>
        <end position="164"/>
    </location>
</feature>
<evidence type="ECO:0000259" key="4">
    <source>
        <dbReference type="Pfam" id="PF00535"/>
    </source>
</evidence>
<dbReference type="Gene3D" id="3.90.550.10">
    <property type="entry name" value="Spore Coat Polysaccharide Biosynthesis Protein SpsA, Chain A"/>
    <property type="match status" value="1"/>
</dbReference>
<dbReference type="InterPro" id="IPR050834">
    <property type="entry name" value="Glycosyltransf_2"/>
</dbReference>
<evidence type="ECO:0000256" key="3">
    <source>
        <dbReference type="ARBA" id="ARBA00022679"/>
    </source>
</evidence>
<comment type="similarity">
    <text evidence="1">Belongs to the glycosyltransferase 2 family.</text>
</comment>
<dbReference type="GO" id="GO:0016757">
    <property type="term" value="F:glycosyltransferase activity"/>
    <property type="evidence" value="ECO:0007669"/>
    <property type="project" value="UniProtKB-KW"/>
</dbReference>
<dbReference type="RefSeq" id="WP_272511141.1">
    <property type="nucleotide sequence ID" value="NZ_CP157353.1"/>
</dbReference>
<dbReference type="PANTHER" id="PTHR43685:SF5">
    <property type="entry name" value="GLYCOSYLTRANSFERASE EPSE-RELATED"/>
    <property type="match status" value="1"/>
</dbReference>
<dbReference type="EC" id="2.4.-.-" evidence="5"/>
<proteinExistence type="inferred from homology"/>
<sequence>MRQPKVSIIMGVYNCQETVEESIESILHQTYENWELIICDDASTDGTYEKVLNYTMRDPDRIRLIRNEHNQRLAASLNRCLTEAKGELIARQDGDDISVSTRLEKQVHFLEVHPEYDVVGTAMTVFDESGTKGVRALASEPDRRVLARGTPFCHGTIMMRASAYKSLNGYRSVKTTRRMEDIDLWIRFFAAGRKGFNLQEPLYLVREDEAAFQRRKFRYSMDNAWLVLKACKQLKLSPFDYLFALKPVIRACLSPKIMRYYHQRKLGGSMGKRRTIRDE</sequence>
<evidence type="ECO:0000256" key="2">
    <source>
        <dbReference type="ARBA" id="ARBA00022676"/>
    </source>
</evidence>
<dbReference type="PANTHER" id="PTHR43685">
    <property type="entry name" value="GLYCOSYLTRANSFERASE"/>
    <property type="match status" value="1"/>
</dbReference>
<dbReference type="EMBL" id="CP157353">
    <property type="protein sequence ID" value="XBM03586.1"/>
    <property type="molecule type" value="Genomic_DNA"/>
</dbReference>
<accession>A0AAU7FIQ3</accession>
<dbReference type="AlphaFoldDB" id="A0AAU7FIQ3"/>
<keyword evidence="3 5" id="KW-0808">Transferase</keyword>
<dbReference type="InterPro" id="IPR029044">
    <property type="entry name" value="Nucleotide-diphossugar_trans"/>
</dbReference>
<dbReference type="Pfam" id="PF00535">
    <property type="entry name" value="Glycos_transf_2"/>
    <property type="match status" value="1"/>
</dbReference>